<reference evidence="2" key="2">
    <citation type="submission" date="2020-09" db="EMBL/GenBank/DDBJ databases">
        <authorList>
            <person name="Sun Q."/>
            <person name="Ohkuma M."/>
        </authorList>
    </citation>
    <scope>NUCLEOTIDE SEQUENCE</scope>
    <source>
        <strain evidence="2">JCM 4369</strain>
    </source>
</reference>
<name>A0A918I5V9_9ACTN</name>
<dbReference type="InterPro" id="IPR045450">
    <property type="entry name" value="VMAP_C"/>
</dbReference>
<dbReference type="Pfam" id="PF13365">
    <property type="entry name" value="Trypsin_2"/>
    <property type="match status" value="1"/>
</dbReference>
<evidence type="ECO:0000313" key="3">
    <source>
        <dbReference type="Proteomes" id="UP000618795"/>
    </source>
</evidence>
<gene>
    <name evidence="2" type="ORF">GCM10010260_06160</name>
</gene>
<dbReference type="EMBL" id="BMTD01000001">
    <property type="protein sequence ID" value="GGU76692.1"/>
    <property type="molecule type" value="Genomic_DNA"/>
</dbReference>
<dbReference type="GO" id="GO:0008233">
    <property type="term" value="F:peptidase activity"/>
    <property type="evidence" value="ECO:0007669"/>
    <property type="project" value="UniProtKB-KW"/>
</dbReference>
<evidence type="ECO:0000313" key="2">
    <source>
        <dbReference type="EMBL" id="GGU76692.1"/>
    </source>
</evidence>
<accession>A0A918I5V9</accession>
<sequence length="589" mass="62482">MVVGAYGRAAVGGFGPVGHLGRIGGERPRAGVPVMTGASWQARIECGGVVAGAGFLVSPTTVLTCAHVVQGSAAGTLTVSFPNRPDLGRLPADVAAHGNWAGGATDPGDLAVLELARKVPQRPARFAPQATGPALAHVVLEAYGFPEGYDEGQLAWYRARSATRIAGEWVQLEAMAGHGQPLTHGFSGAAAALPDGRVVGMVAQVASEPGVLVARMLPTEVLARHWPALTGLLPRHAAAEDPARRLDALVRRAEDAGLVCSPDQLFVDAVGDFGPPLPPGGFASLRAAAGYVRWEVEDPAEALTRFAGRLAELLERPAPAAPAPAAWAPILVEIDHSGADPDQVTVAVSAYRDGRRRPVGTVRLPRAEMRAYIQRGIDRAFAELAFGADELLTFTLPRDLLNLPVADWACSADDSTPLGCAHPVVVTDRSRHHSARLRHQLGKRWQRMATDPKPVLHRVECGTPHLGLRKRLREQDAGLAGFAAPPTAVPEHFEVGLNMPVPVLLWPRAGCPGAAEHPTPCTGTAFLDALAPHVEGVAPAELPRRIQLLREEAEAQEEPERHWAKGVQLLWDDPRCFPEPTASLHTPVA</sequence>
<dbReference type="Proteomes" id="UP000618795">
    <property type="component" value="Unassembled WGS sequence"/>
</dbReference>
<dbReference type="AlphaFoldDB" id="A0A918I5V9"/>
<keyword evidence="2" id="KW-0378">Hydrolase</keyword>
<keyword evidence="3" id="KW-1185">Reference proteome</keyword>
<protein>
    <submittedName>
        <fullName evidence="2">Serine protease</fullName>
    </submittedName>
</protein>
<dbReference type="Gene3D" id="2.40.10.120">
    <property type="match status" value="1"/>
</dbReference>
<dbReference type="GO" id="GO:0006508">
    <property type="term" value="P:proteolysis"/>
    <property type="evidence" value="ECO:0007669"/>
    <property type="project" value="UniProtKB-KW"/>
</dbReference>
<keyword evidence="2" id="KW-0645">Protease</keyword>
<dbReference type="Pfam" id="PF20028">
    <property type="entry name" value="VMAP-C"/>
    <property type="match status" value="1"/>
</dbReference>
<comment type="caution">
    <text evidence="2">The sequence shown here is derived from an EMBL/GenBank/DDBJ whole genome shotgun (WGS) entry which is preliminary data.</text>
</comment>
<feature type="domain" description="vWA-MoxR associated protein C-terminal" evidence="1">
    <location>
        <begin position="342"/>
        <end position="574"/>
    </location>
</feature>
<evidence type="ECO:0000259" key="1">
    <source>
        <dbReference type="Pfam" id="PF20028"/>
    </source>
</evidence>
<proteinExistence type="predicted"/>
<reference evidence="2" key="1">
    <citation type="journal article" date="2014" name="Int. J. Syst. Evol. Microbiol.">
        <title>Complete genome sequence of Corynebacterium casei LMG S-19264T (=DSM 44701T), isolated from a smear-ripened cheese.</title>
        <authorList>
            <consortium name="US DOE Joint Genome Institute (JGI-PGF)"/>
            <person name="Walter F."/>
            <person name="Albersmeier A."/>
            <person name="Kalinowski J."/>
            <person name="Ruckert C."/>
        </authorList>
    </citation>
    <scope>NUCLEOTIDE SEQUENCE</scope>
    <source>
        <strain evidence="2">JCM 4369</strain>
    </source>
</reference>
<dbReference type="SUPFAM" id="SSF50494">
    <property type="entry name" value="Trypsin-like serine proteases"/>
    <property type="match status" value="1"/>
</dbReference>
<organism evidence="2 3">
    <name type="scientific">Streptomyces filipinensis</name>
    <dbReference type="NCBI Taxonomy" id="66887"/>
    <lineage>
        <taxon>Bacteria</taxon>
        <taxon>Bacillati</taxon>
        <taxon>Actinomycetota</taxon>
        <taxon>Actinomycetes</taxon>
        <taxon>Kitasatosporales</taxon>
        <taxon>Streptomycetaceae</taxon>
        <taxon>Streptomyces</taxon>
    </lineage>
</organism>
<dbReference type="InterPro" id="IPR009003">
    <property type="entry name" value="Peptidase_S1_PA"/>
</dbReference>